<evidence type="ECO:0000313" key="2">
    <source>
        <dbReference type="EMBL" id="MBN7801091.1"/>
    </source>
</evidence>
<keyword evidence="3" id="KW-1185">Reference proteome</keyword>
<evidence type="ECO:0000256" key="1">
    <source>
        <dbReference type="SAM" id="Phobius"/>
    </source>
</evidence>
<dbReference type="RefSeq" id="WP_206569070.1">
    <property type="nucleotide sequence ID" value="NZ_JAFKCW010000002.1"/>
</dbReference>
<keyword evidence="1" id="KW-1133">Transmembrane helix</keyword>
<name>A0ABS3BQA1_9BACT</name>
<keyword evidence="1" id="KW-0812">Transmembrane</keyword>
<sequence length="38" mass="4224">MWQEIIVGLIVLGALVYLAKKYFLKPAKQPGCDKCAKS</sequence>
<gene>
    <name evidence="2" type="ORF">J0A67_09470</name>
</gene>
<reference evidence="2 3" key="1">
    <citation type="submission" date="2021-03" db="EMBL/GenBank/DDBJ databases">
        <title>novel species isolated from a fishpond in China.</title>
        <authorList>
            <person name="Lu H."/>
            <person name="Cai Z."/>
        </authorList>
    </citation>
    <scope>NUCLEOTIDE SEQUENCE [LARGE SCALE GENOMIC DNA]</scope>
    <source>
        <strain evidence="2 3">JCM 31546</strain>
    </source>
</reference>
<accession>A0ABS3BQA1</accession>
<proteinExistence type="predicted"/>
<evidence type="ECO:0000313" key="3">
    <source>
        <dbReference type="Proteomes" id="UP000664698"/>
    </source>
</evidence>
<comment type="caution">
    <text evidence="2">The sequence shown here is derived from an EMBL/GenBank/DDBJ whole genome shotgun (WGS) entry which is preliminary data.</text>
</comment>
<dbReference type="EMBL" id="JAFKCW010000002">
    <property type="protein sequence ID" value="MBN7801091.1"/>
    <property type="molecule type" value="Genomic_DNA"/>
</dbReference>
<feature type="transmembrane region" description="Helical" evidence="1">
    <location>
        <begin position="6"/>
        <end position="24"/>
    </location>
</feature>
<protein>
    <submittedName>
        <fullName evidence="2">FeoB-associated Cys-rich membrane protein</fullName>
    </submittedName>
</protein>
<keyword evidence="1" id="KW-0472">Membrane</keyword>
<organism evidence="2 3">
    <name type="scientific">Algoriphagus aestuariicola</name>
    <dbReference type="NCBI Taxonomy" id="1852016"/>
    <lineage>
        <taxon>Bacteria</taxon>
        <taxon>Pseudomonadati</taxon>
        <taxon>Bacteroidota</taxon>
        <taxon>Cytophagia</taxon>
        <taxon>Cytophagales</taxon>
        <taxon>Cyclobacteriaceae</taxon>
        <taxon>Algoriphagus</taxon>
    </lineage>
</organism>
<dbReference type="Proteomes" id="UP000664698">
    <property type="component" value="Unassembled WGS sequence"/>
</dbReference>